<reference evidence="1 2" key="1">
    <citation type="journal article" date="2014" name="Genome Biol. Evol.">
        <title>The secreted proteins of Achlya hypogyna and Thraustotheca clavata identify the ancestral oomycete secretome and reveal gene acquisitions by horizontal gene transfer.</title>
        <authorList>
            <person name="Misner I."/>
            <person name="Blouin N."/>
            <person name="Leonard G."/>
            <person name="Richards T.A."/>
            <person name="Lane C.E."/>
        </authorList>
    </citation>
    <scope>NUCLEOTIDE SEQUENCE [LARGE SCALE GENOMIC DNA]</scope>
    <source>
        <strain evidence="1 2">ATCC 34112</strain>
    </source>
</reference>
<comment type="caution">
    <text evidence="1">The sequence shown here is derived from an EMBL/GenBank/DDBJ whole genome shotgun (WGS) entry which is preliminary data.</text>
</comment>
<protein>
    <submittedName>
        <fullName evidence="1">Uncharacterized protein</fullName>
    </submittedName>
</protein>
<evidence type="ECO:0000313" key="1">
    <source>
        <dbReference type="EMBL" id="OQR81669.1"/>
    </source>
</evidence>
<feature type="non-terminal residue" evidence="1">
    <location>
        <position position="595"/>
    </location>
</feature>
<organism evidence="1 2">
    <name type="scientific">Thraustotheca clavata</name>
    <dbReference type="NCBI Taxonomy" id="74557"/>
    <lineage>
        <taxon>Eukaryota</taxon>
        <taxon>Sar</taxon>
        <taxon>Stramenopiles</taxon>
        <taxon>Oomycota</taxon>
        <taxon>Saprolegniomycetes</taxon>
        <taxon>Saprolegniales</taxon>
        <taxon>Achlyaceae</taxon>
        <taxon>Thraustotheca</taxon>
    </lineage>
</organism>
<dbReference type="Proteomes" id="UP000243217">
    <property type="component" value="Unassembled WGS sequence"/>
</dbReference>
<sequence>MTWSIAFMKDDCTCNASSLFNLKYLRTHRAGSIKFIRCFPHCCPEHSYNNFCTTSIGIRVSNVQERTRDEIAFLRFHTTAEVLLKQGQKIAQKYVLNDIRSLENPKGDWIPSHIGQYNPKLQELTFRFNHNNCVGWHYGWMGTSTKAHRTCSHYLVAYILRPDIANPSAFTVVAVQPSPPFIVMSYRRACFFCQKHKPSESKPARYYDSCHCEGEFNVTNGIISTASTPAPSQPQQAVVPVAAPRVATPVRVTVIECQLAILYYFMQELPGEIFTYEPLKTALKTSIFQSLIQRLGSQWHLELEEFGDLVDRGYPPFFRAQSNRANNASELLLEAGMEPVLLVCIDVLGSVLAFMLEANSSLFSSYTAVLFNRDQLFEAYTSWLNEIYAVVSARLGASFEATLSKVVLDIVQLSSKVPDLQPLQTKLHLLNTMDAQASIGFDYFVAQLREVYLADQHPIAFAITAPSPFCGRWLYHEVKSNSYNSESKTADPSLGSVIRMFLLGYAFDMNLQNTTLTVKSELCAYTTIPAIFELDDQGRVFRVLPHGESSMSQMSGLIHGDYVGSVVDDTLALRIYCWPFQTEDITVPKYAYILE</sequence>
<accession>A0A1V9Y7J0</accession>
<dbReference type="OrthoDB" id="105949at2759"/>
<proteinExistence type="predicted"/>
<evidence type="ECO:0000313" key="2">
    <source>
        <dbReference type="Proteomes" id="UP000243217"/>
    </source>
</evidence>
<gene>
    <name evidence="1" type="ORF">THRCLA_11521</name>
</gene>
<name>A0A1V9Y7J0_9STRA</name>
<keyword evidence="2" id="KW-1185">Reference proteome</keyword>
<dbReference type="AlphaFoldDB" id="A0A1V9Y7J0"/>
<dbReference type="EMBL" id="JNBS01004932">
    <property type="protein sequence ID" value="OQR81669.1"/>
    <property type="molecule type" value="Genomic_DNA"/>
</dbReference>